<feature type="transmembrane region" description="Helical" evidence="2">
    <location>
        <begin position="217"/>
        <end position="241"/>
    </location>
</feature>
<proteinExistence type="predicted"/>
<feature type="compositionally biased region" description="Low complexity" evidence="1">
    <location>
        <begin position="546"/>
        <end position="558"/>
    </location>
</feature>
<keyword evidence="2" id="KW-0472">Membrane</keyword>
<dbReference type="OrthoDB" id="9776609at2"/>
<accession>A0A502DQF0</accession>
<comment type="caution">
    <text evidence="3">The sequence shown here is derived from an EMBL/GenBank/DDBJ whole genome shotgun (WGS) entry which is preliminary data.</text>
</comment>
<feature type="transmembrane region" description="Helical" evidence="2">
    <location>
        <begin position="39"/>
        <end position="63"/>
    </location>
</feature>
<evidence type="ECO:0000313" key="3">
    <source>
        <dbReference type="EMBL" id="TPG27665.1"/>
    </source>
</evidence>
<feature type="transmembrane region" description="Helical" evidence="2">
    <location>
        <begin position="476"/>
        <end position="495"/>
    </location>
</feature>
<dbReference type="Pfam" id="PF03929">
    <property type="entry name" value="PepSY_TM"/>
    <property type="match status" value="1"/>
</dbReference>
<feature type="transmembrane region" description="Helical" evidence="2">
    <location>
        <begin position="371"/>
        <end position="393"/>
    </location>
</feature>
<feature type="transmembrane region" description="Helical" evidence="2">
    <location>
        <begin position="414"/>
        <end position="435"/>
    </location>
</feature>
<keyword evidence="2" id="KW-0812">Transmembrane</keyword>
<keyword evidence="2" id="KW-1133">Transmembrane helix</keyword>
<dbReference type="AlphaFoldDB" id="A0A502DQF0"/>
<organism evidence="3 4">
    <name type="scientific">Variovorax guangxiensis</name>
    <dbReference type="NCBI Taxonomy" id="1775474"/>
    <lineage>
        <taxon>Bacteria</taxon>
        <taxon>Pseudomonadati</taxon>
        <taxon>Pseudomonadota</taxon>
        <taxon>Betaproteobacteria</taxon>
        <taxon>Burkholderiales</taxon>
        <taxon>Comamonadaceae</taxon>
        <taxon>Variovorax</taxon>
    </lineage>
</organism>
<feature type="region of interest" description="Disordered" evidence="1">
    <location>
        <begin position="1"/>
        <end position="29"/>
    </location>
</feature>
<feature type="region of interest" description="Disordered" evidence="1">
    <location>
        <begin position="538"/>
        <end position="558"/>
    </location>
</feature>
<sequence length="558" mass="61769">MVRQVRKRGAMSSDDSAVPHTAPKAPLKPRGIRQTMSDLHIWAGLLVGWFLYAMFLTGTVSYFKDELSQWMRPELAHQAEVPDPALVAQRIATQLATVAAGSPQWSIGMSDARNNSANAFWRKPGVQGRAFENATFDPATGHKVAARETPGGEFFYRFHFQFHYMPVLWGRWLAGFCAMFMLVAIVSGVITHKKIFTDFFTFRWGKGQRSWLDAHNALSVFGLPFHFMITYTGLVTLMALYMPWGSDTAFKTPAERQQLTAELSAFIQPAKPTGQKAALAPIDDMVRQAQARWGRDNINRVTITHPGDAASRVSVSRGEEGRASMSPQYMLFDGASGKLLSTKDSVGPAAETRGVLYALHLGRFGDLPTRWLYFLVSLAGTAMVGTGLVMWTVKRRQKLPDPDKPYFGFWLVERLNIAAIPGLSIAMAGMLWANRLLPVDLLKRGEWEVHAFFIVWAMTLLHALLRPAKKAWLEQLWLATAVLALLPLLSVFTTHRPLWQSVAAGDGVFVGIELMLWALAALHAVLAIRTSRHAAKLRPSRREAAGRSAATASAGKAA</sequence>
<dbReference type="Proteomes" id="UP000319212">
    <property type="component" value="Unassembled WGS sequence"/>
</dbReference>
<gene>
    <name evidence="3" type="ORF">EAH82_12935</name>
</gene>
<dbReference type="PANTHER" id="PTHR34219:SF4">
    <property type="entry name" value="PEPSY DOMAIN-CONTAINING PROTEIN"/>
    <property type="match status" value="1"/>
</dbReference>
<feature type="transmembrane region" description="Helical" evidence="2">
    <location>
        <begin position="447"/>
        <end position="464"/>
    </location>
</feature>
<name>A0A502DQF0_9BURK</name>
<reference evidence="3 4" key="1">
    <citation type="journal article" date="2019" name="Environ. Microbiol.">
        <title>Species interactions and distinct microbial communities in high Arctic permafrost affected cryosols are associated with the CH4 and CO2 gas fluxes.</title>
        <authorList>
            <person name="Altshuler I."/>
            <person name="Hamel J."/>
            <person name="Turney S."/>
            <person name="Magnuson E."/>
            <person name="Levesque R."/>
            <person name="Greer C."/>
            <person name="Whyte L.G."/>
        </authorList>
    </citation>
    <scope>NUCLEOTIDE SEQUENCE [LARGE SCALE GENOMIC DNA]</scope>
    <source>
        <strain evidence="3 4">S06.C</strain>
    </source>
</reference>
<feature type="transmembrane region" description="Helical" evidence="2">
    <location>
        <begin position="172"/>
        <end position="196"/>
    </location>
</feature>
<dbReference type="InterPro" id="IPR005625">
    <property type="entry name" value="PepSY-ass_TM"/>
</dbReference>
<protein>
    <submittedName>
        <fullName evidence="3">PepSY domain-containing protein</fullName>
    </submittedName>
</protein>
<evidence type="ECO:0000256" key="2">
    <source>
        <dbReference type="SAM" id="Phobius"/>
    </source>
</evidence>
<feature type="transmembrane region" description="Helical" evidence="2">
    <location>
        <begin position="507"/>
        <end position="528"/>
    </location>
</feature>
<evidence type="ECO:0000313" key="4">
    <source>
        <dbReference type="Proteomes" id="UP000319212"/>
    </source>
</evidence>
<dbReference type="PANTHER" id="PTHR34219">
    <property type="entry name" value="IRON-REGULATED INNER MEMBRANE PROTEIN-RELATED"/>
    <property type="match status" value="1"/>
</dbReference>
<evidence type="ECO:0000256" key="1">
    <source>
        <dbReference type="SAM" id="MobiDB-lite"/>
    </source>
</evidence>
<dbReference type="EMBL" id="RCZI01000003">
    <property type="protein sequence ID" value="TPG27665.1"/>
    <property type="molecule type" value="Genomic_DNA"/>
</dbReference>